<evidence type="ECO:0000313" key="1">
    <source>
        <dbReference type="EMBL" id="SVB10796.1"/>
    </source>
</evidence>
<dbReference type="Gene3D" id="3.40.50.1000">
    <property type="entry name" value="HAD superfamily/HAD-like"/>
    <property type="match status" value="1"/>
</dbReference>
<protein>
    <recommendedName>
        <fullName evidence="2">D,D-heptose 1,7-bisphosphate phosphatase</fullName>
    </recommendedName>
</protein>
<dbReference type="InterPro" id="IPR036412">
    <property type="entry name" value="HAD-like_sf"/>
</dbReference>
<dbReference type="PIRSF" id="PIRSF004682">
    <property type="entry name" value="GmhB"/>
    <property type="match status" value="1"/>
</dbReference>
<dbReference type="EMBL" id="UINC01028927">
    <property type="protein sequence ID" value="SVB10796.1"/>
    <property type="molecule type" value="Genomic_DNA"/>
</dbReference>
<dbReference type="SUPFAM" id="SSF56784">
    <property type="entry name" value="HAD-like"/>
    <property type="match status" value="1"/>
</dbReference>
<dbReference type="GO" id="GO:0016791">
    <property type="term" value="F:phosphatase activity"/>
    <property type="evidence" value="ECO:0007669"/>
    <property type="project" value="InterPro"/>
</dbReference>
<reference evidence="1" key="1">
    <citation type="submission" date="2018-05" db="EMBL/GenBank/DDBJ databases">
        <authorList>
            <person name="Lanie J.A."/>
            <person name="Ng W.-L."/>
            <person name="Kazmierczak K.M."/>
            <person name="Andrzejewski T.M."/>
            <person name="Davidsen T.M."/>
            <person name="Wayne K.J."/>
            <person name="Tettelin H."/>
            <person name="Glass J.I."/>
            <person name="Rusch D."/>
            <person name="Podicherti R."/>
            <person name="Tsui H.-C.T."/>
            <person name="Winkler M.E."/>
        </authorList>
    </citation>
    <scope>NUCLEOTIDE SEQUENCE</scope>
</reference>
<dbReference type="NCBIfam" id="TIGR01662">
    <property type="entry name" value="HAD-SF-IIIA"/>
    <property type="match status" value="1"/>
</dbReference>
<gene>
    <name evidence="1" type="ORF">METZ01_LOCUS163650</name>
</gene>
<dbReference type="Pfam" id="PF13242">
    <property type="entry name" value="Hydrolase_like"/>
    <property type="match status" value="1"/>
</dbReference>
<dbReference type="InterPro" id="IPR006549">
    <property type="entry name" value="HAD-SF_hydro_IIIA"/>
</dbReference>
<sequence>TLRALREAGYLLFLFTNQSGVGRGFFQMEAVHACNSRMLELMKLSPDIFADVCIATERPDQPQVYRKPSPRFILESIEKFDLSIERSCVVGDSWSDVKAGLNAGIPAALVETGNPVDDDLRCKAAEHQVSVHTDLTAMVVEKLDLR</sequence>
<dbReference type="PANTHER" id="PTHR42891">
    <property type="entry name" value="D-GLYCERO-BETA-D-MANNO-HEPTOSE-1,7-BISPHOSPHATE 7-PHOSPHATASE"/>
    <property type="match status" value="1"/>
</dbReference>
<proteinExistence type="predicted"/>
<dbReference type="GO" id="GO:0005975">
    <property type="term" value="P:carbohydrate metabolic process"/>
    <property type="evidence" value="ECO:0007669"/>
    <property type="project" value="InterPro"/>
</dbReference>
<dbReference type="AlphaFoldDB" id="A0A382BAG6"/>
<dbReference type="InterPro" id="IPR023214">
    <property type="entry name" value="HAD_sf"/>
</dbReference>
<dbReference type="InterPro" id="IPR004446">
    <property type="entry name" value="Heptose_bisP_phosphatase"/>
</dbReference>
<name>A0A382BAG6_9ZZZZ</name>
<organism evidence="1">
    <name type="scientific">marine metagenome</name>
    <dbReference type="NCBI Taxonomy" id="408172"/>
    <lineage>
        <taxon>unclassified sequences</taxon>
        <taxon>metagenomes</taxon>
        <taxon>ecological metagenomes</taxon>
    </lineage>
</organism>
<evidence type="ECO:0008006" key="2">
    <source>
        <dbReference type="Google" id="ProtNLM"/>
    </source>
</evidence>
<dbReference type="PANTHER" id="PTHR42891:SF1">
    <property type="entry name" value="D-GLYCERO-BETA-D-MANNO-HEPTOSE-1,7-BISPHOSPHATE 7-PHOSPHATASE"/>
    <property type="match status" value="1"/>
</dbReference>
<feature type="non-terminal residue" evidence="1">
    <location>
        <position position="1"/>
    </location>
</feature>
<accession>A0A382BAG6</accession>